<gene>
    <name evidence="1" type="ORF">I316_00201</name>
</gene>
<dbReference type="Proteomes" id="UP000092666">
    <property type="component" value="Unassembled WGS sequence"/>
</dbReference>
<dbReference type="STRING" id="1296120.A0A1B9H3Y4"/>
<keyword evidence="2" id="KW-1185">Reference proteome</keyword>
<dbReference type="InterPro" id="IPR029063">
    <property type="entry name" value="SAM-dependent_MTases_sf"/>
</dbReference>
<organism evidence="1 2">
    <name type="scientific">Kwoniella heveanensis BCC8398</name>
    <dbReference type="NCBI Taxonomy" id="1296120"/>
    <lineage>
        <taxon>Eukaryota</taxon>
        <taxon>Fungi</taxon>
        <taxon>Dikarya</taxon>
        <taxon>Basidiomycota</taxon>
        <taxon>Agaricomycotina</taxon>
        <taxon>Tremellomycetes</taxon>
        <taxon>Tremellales</taxon>
        <taxon>Cryptococcaceae</taxon>
        <taxon>Kwoniella</taxon>
    </lineage>
</organism>
<dbReference type="GO" id="GO:0008757">
    <property type="term" value="F:S-adenosylmethionine-dependent methyltransferase activity"/>
    <property type="evidence" value="ECO:0007669"/>
    <property type="project" value="UniProtKB-ARBA"/>
</dbReference>
<dbReference type="Gene3D" id="3.40.50.150">
    <property type="entry name" value="Vaccinia Virus protein VP39"/>
    <property type="match status" value="1"/>
</dbReference>
<name>A0A1B9H3Y4_9TREE</name>
<reference evidence="2" key="2">
    <citation type="submission" date="2013-12" db="EMBL/GenBank/DDBJ databases">
        <title>Evolution of pathogenesis and genome organization in the Tremellales.</title>
        <authorList>
            <person name="Cuomo C."/>
            <person name="Litvintseva A."/>
            <person name="Heitman J."/>
            <person name="Chen Y."/>
            <person name="Sun S."/>
            <person name="Springer D."/>
            <person name="Dromer F."/>
            <person name="Young S."/>
            <person name="Zeng Q."/>
            <person name="Chapman S."/>
            <person name="Gujja S."/>
            <person name="Saif S."/>
            <person name="Birren B."/>
        </authorList>
    </citation>
    <scope>NUCLEOTIDE SEQUENCE [LARGE SCALE GENOMIC DNA]</scope>
    <source>
        <strain evidence="2">BCC8398</strain>
    </source>
</reference>
<dbReference type="OrthoDB" id="413520at2759"/>
<dbReference type="PANTHER" id="PTHR14614">
    <property type="entry name" value="HEPATOCELLULAR CARCINOMA-ASSOCIATED ANTIGEN"/>
    <property type="match status" value="1"/>
</dbReference>
<reference evidence="1 2" key="1">
    <citation type="submission" date="2013-07" db="EMBL/GenBank/DDBJ databases">
        <title>The Genome Sequence of Cryptococcus heveanensis BCC8398.</title>
        <authorList>
            <consortium name="The Broad Institute Genome Sequencing Platform"/>
            <person name="Cuomo C."/>
            <person name="Litvintseva A."/>
            <person name="Chen Y."/>
            <person name="Heitman J."/>
            <person name="Sun S."/>
            <person name="Springer D."/>
            <person name="Dromer F."/>
            <person name="Young S.K."/>
            <person name="Zeng Q."/>
            <person name="Gargeya S."/>
            <person name="Fitzgerald M."/>
            <person name="Abouelleil A."/>
            <person name="Alvarado L."/>
            <person name="Berlin A.M."/>
            <person name="Chapman S.B."/>
            <person name="Dewar J."/>
            <person name="Goldberg J."/>
            <person name="Griggs A."/>
            <person name="Gujja S."/>
            <person name="Hansen M."/>
            <person name="Howarth C."/>
            <person name="Imamovic A."/>
            <person name="Larimer J."/>
            <person name="McCowan C."/>
            <person name="Murphy C."/>
            <person name="Pearson M."/>
            <person name="Priest M."/>
            <person name="Roberts A."/>
            <person name="Saif S."/>
            <person name="Shea T."/>
            <person name="Sykes S."/>
            <person name="Wortman J."/>
            <person name="Nusbaum C."/>
            <person name="Birren B."/>
        </authorList>
    </citation>
    <scope>NUCLEOTIDE SEQUENCE [LARGE SCALE GENOMIC DNA]</scope>
    <source>
        <strain evidence="1 2">BCC8398</strain>
    </source>
</reference>
<dbReference type="PANTHER" id="PTHR14614:SF161">
    <property type="match status" value="1"/>
</dbReference>
<sequence>MSDPNFPPNLNIKPLGSSNVTDDQQRDAIVTYGIAGRVWEATRPLLEYFSPSNKFDPPCSLLSNGEKKVIELGSGQSVASLHLAKQLQRDDLVVLTDLPEVVPLCEQAIQRNDSTAQVIAQPLAWGEDAAHLRQFGPFTHVLMCDLVGTFDVSLADFQDLLPSPIPSLATHLVVSDRAGNRDTRRDFWT</sequence>
<dbReference type="InterPro" id="IPR019410">
    <property type="entry name" value="Methyltransf_16"/>
</dbReference>
<accession>A0A1B9H3Y4</accession>
<dbReference type="Pfam" id="PF10294">
    <property type="entry name" value="Methyltransf_16"/>
    <property type="match status" value="1"/>
</dbReference>
<proteinExistence type="predicted"/>
<dbReference type="SUPFAM" id="SSF53335">
    <property type="entry name" value="S-adenosyl-L-methionine-dependent methyltransferases"/>
    <property type="match status" value="1"/>
</dbReference>
<dbReference type="EMBL" id="KI669492">
    <property type="protein sequence ID" value="OCF37977.1"/>
    <property type="molecule type" value="Genomic_DNA"/>
</dbReference>
<evidence type="ECO:0000313" key="1">
    <source>
        <dbReference type="EMBL" id="OCF37977.1"/>
    </source>
</evidence>
<dbReference type="GO" id="GO:0005829">
    <property type="term" value="C:cytosol"/>
    <property type="evidence" value="ECO:0007669"/>
    <property type="project" value="TreeGrafter"/>
</dbReference>
<dbReference type="GO" id="GO:0032991">
    <property type="term" value="C:protein-containing complex"/>
    <property type="evidence" value="ECO:0007669"/>
    <property type="project" value="TreeGrafter"/>
</dbReference>
<evidence type="ECO:0000313" key="2">
    <source>
        <dbReference type="Proteomes" id="UP000092666"/>
    </source>
</evidence>
<protein>
    <submittedName>
        <fullName evidence="1">Uncharacterized protein</fullName>
    </submittedName>
</protein>
<dbReference type="AlphaFoldDB" id="A0A1B9H3Y4"/>